<dbReference type="Proteomes" id="UP000239550">
    <property type="component" value="Unassembled WGS sequence"/>
</dbReference>
<name>A0A2S8Q1H0_9GAMM</name>
<dbReference type="EMBL" id="PUWT01000029">
    <property type="protein sequence ID" value="PQQ25619.1"/>
    <property type="molecule type" value="Genomic_DNA"/>
</dbReference>
<dbReference type="RefSeq" id="WP_105395773.1">
    <property type="nucleotide sequence ID" value="NZ_CAWNTA010000084.1"/>
</dbReference>
<protein>
    <submittedName>
        <fullName evidence="1">Uncharacterized protein</fullName>
    </submittedName>
</protein>
<proteinExistence type="predicted"/>
<comment type="caution">
    <text evidence="1">The sequence shown here is derived from an EMBL/GenBank/DDBJ whole genome shotgun (WGS) entry which is preliminary data.</text>
</comment>
<organism evidence="1 2">
    <name type="scientific">Photorhabdus hindustanensis</name>
    <dbReference type="NCBI Taxonomy" id="2918802"/>
    <lineage>
        <taxon>Bacteria</taxon>
        <taxon>Pseudomonadati</taxon>
        <taxon>Pseudomonadota</taxon>
        <taxon>Gammaproteobacteria</taxon>
        <taxon>Enterobacterales</taxon>
        <taxon>Morganellaceae</taxon>
        <taxon>Photorhabdus</taxon>
    </lineage>
</organism>
<evidence type="ECO:0000313" key="1">
    <source>
        <dbReference type="EMBL" id="PQQ25619.1"/>
    </source>
</evidence>
<dbReference type="AlphaFoldDB" id="A0A2S8Q1H0"/>
<evidence type="ECO:0000313" key="2">
    <source>
        <dbReference type="Proteomes" id="UP000239550"/>
    </source>
</evidence>
<reference evidence="1 2" key="1">
    <citation type="submission" date="2018-02" db="EMBL/GenBank/DDBJ databases">
        <title>Five New Genomes of Indian Photorhabdus Isolates TSA.</title>
        <authorList>
            <person name="Dubay B."/>
            <person name="Somvanshi V.S."/>
        </authorList>
    </citation>
    <scope>NUCLEOTIDE SEQUENCE [LARGE SCALE GENOMIC DNA]</scope>
    <source>
        <strain evidence="1 2">H1</strain>
    </source>
</reference>
<keyword evidence="2" id="KW-1185">Reference proteome</keyword>
<gene>
    <name evidence="1" type="ORF">C6H66_12570</name>
</gene>
<accession>A0A2S8Q1H0</accession>
<sequence>MAKEITDETVSQLSAHFAPGKIPTEAAFYSLIDWATLWRQLFGWRDSDQTYHPGVGLQVIDNRLAVKVGDGISLEPKGLALKLQLDGGLMLDKSGVLSVDGTVAVSAQAFKLLPEETRKQIAKLLLNAGTGGRKQMTDDREQKTENR</sequence>